<accession>A0ABS9ULI3</accession>
<dbReference type="Proteomes" id="UP001165488">
    <property type="component" value="Unassembled WGS sequence"/>
</dbReference>
<gene>
    <name evidence="1" type="ORF">MM236_05800</name>
</gene>
<sequence>MSIKINSKYLENYALGFAKKVCDQYFSSKQYMTGAEILKLTASKQVNFFVIKSLFEAWHVELEKLKSNPFFDYRDNSVHQALNEFMNVLSRSIKIDRGNFEPLLGEAVAFSVILALDPLSFFRGEIEKSSGSSVNDFLKGNEKYYKWNHSLIANLIDRAGISQSPDAYKEALRLNFEQQKEQLTRPEEYLSELKNIFHLDLDILFERISDKVEDSISEESVQTKEEVSVEEDVIAEAIVEEDVVAPAYVNDSSPEEIQETIESPEKEEEHFAEESIQNLPSQYKVAPTANLIDPLQAWEKFESEQYSVMKGSVGELSENVGINQRFMFTKELFDGNPDLMKHALKSIDKCDSFMSAITLINERYVGELNWDKNSEAVDEFLQLVFRKFDQRG</sequence>
<dbReference type="EMBL" id="JAKZGS010000003">
    <property type="protein sequence ID" value="MCH7397490.1"/>
    <property type="molecule type" value="Genomic_DNA"/>
</dbReference>
<proteinExistence type="predicted"/>
<organism evidence="1 2">
    <name type="scientific">Belliella calami</name>
    <dbReference type="NCBI Taxonomy" id="2923436"/>
    <lineage>
        <taxon>Bacteria</taxon>
        <taxon>Pseudomonadati</taxon>
        <taxon>Bacteroidota</taxon>
        <taxon>Cytophagia</taxon>
        <taxon>Cytophagales</taxon>
        <taxon>Cyclobacteriaceae</taxon>
        <taxon>Belliella</taxon>
    </lineage>
</organism>
<comment type="caution">
    <text evidence="1">The sequence shown here is derived from an EMBL/GenBank/DDBJ whole genome shotgun (WGS) entry which is preliminary data.</text>
</comment>
<reference evidence="1" key="1">
    <citation type="submission" date="2022-03" db="EMBL/GenBank/DDBJ databases">
        <title>De novo assembled genomes of Belliella spp. (Cyclobacteriaceae) strains.</title>
        <authorList>
            <person name="Szabo A."/>
            <person name="Korponai K."/>
            <person name="Felfoldi T."/>
        </authorList>
    </citation>
    <scope>NUCLEOTIDE SEQUENCE</scope>
    <source>
        <strain evidence="1">DSM 107340</strain>
    </source>
</reference>
<evidence type="ECO:0000313" key="1">
    <source>
        <dbReference type="EMBL" id="MCH7397490.1"/>
    </source>
</evidence>
<name>A0ABS9ULI3_9BACT</name>
<protein>
    <submittedName>
        <fullName evidence="1">Uncharacterized protein</fullName>
    </submittedName>
</protein>
<evidence type="ECO:0000313" key="2">
    <source>
        <dbReference type="Proteomes" id="UP001165488"/>
    </source>
</evidence>
<keyword evidence="2" id="KW-1185">Reference proteome</keyword>
<dbReference type="RefSeq" id="WP_241274000.1">
    <property type="nucleotide sequence ID" value="NZ_JAKZGS010000003.1"/>
</dbReference>